<dbReference type="Gene3D" id="1.10.10.60">
    <property type="entry name" value="Homeodomain-like"/>
    <property type="match status" value="1"/>
</dbReference>
<keyword evidence="5" id="KW-0804">Transcription</keyword>
<evidence type="ECO:0000259" key="6">
    <source>
        <dbReference type="PROSITE" id="PS50045"/>
    </source>
</evidence>
<protein>
    <submittedName>
        <fullName evidence="7">Sigma54 specific transcriptional regulator, Fis family</fullName>
    </submittedName>
</protein>
<dbReference type="Gene3D" id="1.10.8.60">
    <property type="match status" value="1"/>
</dbReference>
<dbReference type="SUPFAM" id="SSF55781">
    <property type="entry name" value="GAF domain-like"/>
    <property type="match status" value="1"/>
</dbReference>
<dbReference type="GO" id="GO:0043565">
    <property type="term" value="F:sequence-specific DNA binding"/>
    <property type="evidence" value="ECO:0007669"/>
    <property type="project" value="InterPro"/>
</dbReference>
<dbReference type="SUPFAM" id="SSF52540">
    <property type="entry name" value="P-loop containing nucleoside triphosphate hydrolases"/>
    <property type="match status" value="1"/>
</dbReference>
<dbReference type="InterPro" id="IPR025943">
    <property type="entry name" value="Sigma_54_int_dom_ATP-bd_2"/>
</dbReference>
<dbReference type="GO" id="GO:0005524">
    <property type="term" value="F:ATP binding"/>
    <property type="evidence" value="ECO:0007669"/>
    <property type="project" value="UniProtKB-KW"/>
</dbReference>
<dbReference type="InterPro" id="IPR029016">
    <property type="entry name" value="GAF-like_dom_sf"/>
</dbReference>
<keyword evidence="1" id="KW-0547">Nucleotide-binding</keyword>
<reference evidence="7" key="1">
    <citation type="submission" date="2016-08" db="EMBL/GenBank/DDBJ databases">
        <authorList>
            <person name="Seilhamer J.J."/>
        </authorList>
    </citation>
    <scope>NUCLEOTIDE SEQUENCE</scope>
    <source>
        <strain evidence="7">86-1</strain>
    </source>
</reference>
<evidence type="ECO:0000256" key="2">
    <source>
        <dbReference type="ARBA" id="ARBA00022840"/>
    </source>
</evidence>
<dbReference type="InterPro" id="IPR003018">
    <property type="entry name" value="GAF"/>
</dbReference>
<evidence type="ECO:0000256" key="5">
    <source>
        <dbReference type="ARBA" id="ARBA00023163"/>
    </source>
</evidence>
<accession>A0A212L5M5</accession>
<keyword evidence="3" id="KW-0805">Transcription regulation</keyword>
<dbReference type="PROSITE" id="PS50045">
    <property type="entry name" value="SIGMA54_INTERACT_4"/>
    <property type="match status" value="1"/>
</dbReference>
<dbReference type="PROSITE" id="PS00676">
    <property type="entry name" value="SIGMA54_INTERACT_2"/>
    <property type="match status" value="1"/>
</dbReference>
<evidence type="ECO:0000256" key="1">
    <source>
        <dbReference type="ARBA" id="ARBA00022741"/>
    </source>
</evidence>
<dbReference type="SUPFAM" id="SSF46689">
    <property type="entry name" value="Homeodomain-like"/>
    <property type="match status" value="1"/>
</dbReference>
<dbReference type="Pfam" id="PF02954">
    <property type="entry name" value="HTH_8"/>
    <property type="match status" value="1"/>
</dbReference>
<gene>
    <name evidence="7" type="ORF">KL86DES1_20861</name>
</gene>
<keyword evidence="2" id="KW-0067">ATP-binding</keyword>
<dbReference type="AlphaFoldDB" id="A0A212L5M5"/>
<dbReference type="InterPro" id="IPR027417">
    <property type="entry name" value="P-loop_NTPase"/>
</dbReference>
<dbReference type="InterPro" id="IPR058031">
    <property type="entry name" value="AAA_lid_NorR"/>
</dbReference>
<name>A0A212L5M5_9BACT</name>
<proteinExistence type="predicted"/>
<dbReference type="Gene3D" id="3.40.50.300">
    <property type="entry name" value="P-loop containing nucleotide triphosphate hydrolases"/>
    <property type="match status" value="1"/>
</dbReference>
<dbReference type="PROSITE" id="PS00675">
    <property type="entry name" value="SIGMA54_INTERACT_1"/>
    <property type="match status" value="1"/>
</dbReference>
<organism evidence="7">
    <name type="scientific">uncultured Desulfovibrio sp</name>
    <dbReference type="NCBI Taxonomy" id="167968"/>
    <lineage>
        <taxon>Bacteria</taxon>
        <taxon>Pseudomonadati</taxon>
        <taxon>Thermodesulfobacteriota</taxon>
        <taxon>Desulfovibrionia</taxon>
        <taxon>Desulfovibrionales</taxon>
        <taxon>Desulfovibrionaceae</taxon>
        <taxon>Desulfovibrio</taxon>
        <taxon>environmental samples</taxon>
    </lineage>
</organism>
<evidence type="ECO:0000256" key="4">
    <source>
        <dbReference type="ARBA" id="ARBA00023125"/>
    </source>
</evidence>
<dbReference type="SMART" id="SM00382">
    <property type="entry name" value="AAA"/>
    <property type="match status" value="1"/>
</dbReference>
<evidence type="ECO:0000256" key="3">
    <source>
        <dbReference type="ARBA" id="ARBA00023015"/>
    </source>
</evidence>
<evidence type="ECO:0000313" key="7">
    <source>
        <dbReference type="EMBL" id="SCM72826.1"/>
    </source>
</evidence>
<dbReference type="Gene3D" id="3.30.450.40">
    <property type="match status" value="1"/>
</dbReference>
<sequence length="556" mass="60795">MWAEVKYMPYEISADGLSNPSRTVGQVVHHLARLVVGKMDRNAFFRMLAKQLRVLFHYDRFCINLYDAEREFLNLFTAADGTVVESLSNTRIAQNTVAGLAIASRKPVVINDLAKHDFGDSPMPLSTVGLNSTIALPLIVSGEVIGTLHVSFVKPPENIVQILNVLLELSPVLSTFLFAVLSEERLEKVRATHAAMPQTSDTDTTGSIQLATSLLETPDMRSLMALARKVAKLHIAVMIVGETGTGKSMMARWLHRHSPRRGNNFVKVNCPSLPPTLFESEMFGYAKGAFTGATSKRVGRVELAQGGTLFLDEIGELAPEMQSKLLQVLEENSFERVGEASPIGVDIRVMSATNIDVGAAMNEGRLRRDLYYRLGSVVLRMPPLRERKNDIPLFVDHFVKQFAKEYEITPPKLTRSVMEALHEHPWPGNTRELRNVVSRLLLQTLDGPITNSFVAEALHLWKTPADGLASGPTVPAVAPQPGAPSGGWQVPILPQPGTEKGGASSTLPTLEQNEKAHIEKALRLSGGKLSGPDGAAGLLGVPRSTLQHRMRKLGIK</sequence>
<dbReference type="InterPro" id="IPR009057">
    <property type="entry name" value="Homeodomain-like_sf"/>
</dbReference>
<dbReference type="PANTHER" id="PTHR32071:SF81">
    <property type="entry name" value="PROPIONATE CATABOLISM OPERON REGULATORY PROTEIN"/>
    <property type="match status" value="1"/>
</dbReference>
<dbReference type="PANTHER" id="PTHR32071">
    <property type="entry name" value="TRANSCRIPTIONAL REGULATORY PROTEIN"/>
    <property type="match status" value="1"/>
</dbReference>
<dbReference type="Pfam" id="PF25601">
    <property type="entry name" value="AAA_lid_14"/>
    <property type="match status" value="1"/>
</dbReference>
<keyword evidence="4" id="KW-0238">DNA-binding</keyword>
<dbReference type="InterPro" id="IPR025662">
    <property type="entry name" value="Sigma_54_int_dom_ATP-bd_1"/>
</dbReference>
<dbReference type="Pfam" id="PF00158">
    <property type="entry name" value="Sigma54_activat"/>
    <property type="match status" value="1"/>
</dbReference>
<dbReference type="CDD" id="cd00009">
    <property type="entry name" value="AAA"/>
    <property type="match status" value="1"/>
</dbReference>
<dbReference type="EMBL" id="FMJC01000002">
    <property type="protein sequence ID" value="SCM72826.1"/>
    <property type="molecule type" value="Genomic_DNA"/>
</dbReference>
<dbReference type="GO" id="GO:0006355">
    <property type="term" value="P:regulation of DNA-templated transcription"/>
    <property type="evidence" value="ECO:0007669"/>
    <property type="project" value="InterPro"/>
</dbReference>
<dbReference type="FunFam" id="3.40.50.300:FF:000006">
    <property type="entry name" value="DNA-binding transcriptional regulator NtrC"/>
    <property type="match status" value="1"/>
</dbReference>
<dbReference type="Pfam" id="PF13185">
    <property type="entry name" value="GAF_2"/>
    <property type="match status" value="1"/>
</dbReference>
<dbReference type="InterPro" id="IPR002078">
    <property type="entry name" value="Sigma_54_int"/>
</dbReference>
<dbReference type="InterPro" id="IPR002197">
    <property type="entry name" value="HTH_Fis"/>
</dbReference>
<feature type="domain" description="Sigma-54 factor interaction" evidence="6">
    <location>
        <begin position="213"/>
        <end position="442"/>
    </location>
</feature>
<dbReference type="InterPro" id="IPR003593">
    <property type="entry name" value="AAA+_ATPase"/>
</dbReference>